<feature type="region of interest" description="Disordered" evidence="1">
    <location>
        <begin position="300"/>
        <end position="319"/>
    </location>
</feature>
<dbReference type="Proteomes" id="UP000023152">
    <property type="component" value="Unassembled WGS sequence"/>
</dbReference>
<dbReference type="EMBL" id="ASPP01005024">
    <property type="protein sequence ID" value="ETO31294.1"/>
    <property type="molecule type" value="Genomic_DNA"/>
</dbReference>
<feature type="compositionally biased region" description="Low complexity" evidence="1">
    <location>
        <begin position="518"/>
        <end position="531"/>
    </location>
</feature>
<sequence length="620" mass="69881">MQTKSHGHVVDQYQHSGHILPARTTVSIPATPTDMPTRFHQTVTLPMTVQNERETFNTRYFQHTMTALSNDPTKLSSERILPTMARFPAAGISPQSVTPALYHSQNHFDYLDPNPQRPQHSGESMVPTAAQIQERTKYLENGKILYKVQSDASATGTDVYSERQKKLETLSRIDSLIDQRLQSLREQLKKEDEESNKLLHTPHDAKGVQTKKQSKTEDSNNSEWTVTDSGVIHCEKTPKKRASSKTAASKSQEIRIRNPVASIATPNHTPPHEEQIPTINEYLDEWTFLSGTDSSTLTNTSLGETSKSVTRTSSVENDDTKDLLPLHNDTSLNSNSKWTLAHDRDKKDEFVSSDSRILNVPLKQPAKSESLLMRNIQQGYDKDRYSQTNSNVQISAVKRSSPLRAANVLTDSQQINTQPKWDAHTKPQIAFKRQTDASSSDSNTTGRLDQSNYMGAFLAEFKSTSFNFDNEKMQKPNQYLARPSFEKDGSLQLQKEMQDLMLLPEDNDTSERNGRASGGSTTSHVSTSHQSNLQNMYPSKQQNTFGTTPSNVWTDDLLYLSSSVNDKNVDNVGRFNPSWTKEVERVTTDDPKCNNFDDADYACLKRFEERLRAIDPSLVD</sequence>
<accession>X6NZM1</accession>
<evidence type="ECO:0000313" key="2">
    <source>
        <dbReference type="EMBL" id="ETO31294.1"/>
    </source>
</evidence>
<feature type="region of interest" description="Disordered" evidence="1">
    <location>
        <begin position="188"/>
        <end position="225"/>
    </location>
</feature>
<proteinExistence type="predicted"/>
<keyword evidence="3" id="KW-1185">Reference proteome</keyword>
<dbReference type="AlphaFoldDB" id="X6NZM1"/>
<protein>
    <submittedName>
        <fullName evidence="2">Uncharacterized protein</fullName>
    </submittedName>
</protein>
<feature type="compositionally biased region" description="Basic and acidic residues" evidence="1">
    <location>
        <begin position="188"/>
        <end position="206"/>
    </location>
</feature>
<evidence type="ECO:0000313" key="3">
    <source>
        <dbReference type="Proteomes" id="UP000023152"/>
    </source>
</evidence>
<gene>
    <name evidence="2" type="ORF">RFI_05827</name>
</gene>
<comment type="caution">
    <text evidence="2">The sequence shown here is derived from an EMBL/GenBank/DDBJ whole genome shotgun (WGS) entry which is preliminary data.</text>
</comment>
<reference evidence="2 3" key="1">
    <citation type="journal article" date="2013" name="Curr. Biol.">
        <title>The Genome of the Foraminiferan Reticulomyxa filosa.</title>
        <authorList>
            <person name="Glockner G."/>
            <person name="Hulsmann N."/>
            <person name="Schleicher M."/>
            <person name="Noegel A.A."/>
            <person name="Eichinger L."/>
            <person name="Gallinger C."/>
            <person name="Pawlowski J."/>
            <person name="Sierra R."/>
            <person name="Euteneuer U."/>
            <person name="Pillet L."/>
            <person name="Moustafa A."/>
            <person name="Platzer M."/>
            <person name="Groth M."/>
            <person name="Szafranski K."/>
            <person name="Schliwa M."/>
        </authorList>
    </citation>
    <scope>NUCLEOTIDE SEQUENCE [LARGE SCALE GENOMIC DNA]</scope>
</reference>
<evidence type="ECO:0000256" key="1">
    <source>
        <dbReference type="SAM" id="MobiDB-lite"/>
    </source>
</evidence>
<name>X6NZM1_RETFI</name>
<feature type="compositionally biased region" description="Polar residues" evidence="1">
    <location>
        <begin position="300"/>
        <end position="315"/>
    </location>
</feature>
<organism evidence="2 3">
    <name type="scientific">Reticulomyxa filosa</name>
    <dbReference type="NCBI Taxonomy" id="46433"/>
    <lineage>
        <taxon>Eukaryota</taxon>
        <taxon>Sar</taxon>
        <taxon>Rhizaria</taxon>
        <taxon>Retaria</taxon>
        <taxon>Foraminifera</taxon>
        <taxon>Monothalamids</taxon>
        <taxon>Reticulomyxidae</taxon>
        <taxon>Reticulomyxa</taxon>
    </lineage>
</organism>
<feature type="region of interest" description="Disordered" evidence="1">
    <location>
        <begin position="505"/>
        <end position="531"/>
    </location>
</feature>